<dbReference type="InterPro" id="IPR050116">
    <property type="entry name" value="DNA_polymerase-Y"/>
</dbReference>
<evidence type="ECO:0000313" key="6">
    <source>
        <dbReference type="Proteomes" id="UP001165366"/>
    </source>
</evidence>
<name>A0ABS9KFA0_9BACT</name>
<dbReference type="Gene3D" id="3.30.70.270">
    <property type="match status" value="1"/>
</dbReference>
<keyword evidence="2" id="KW-0515">Mutator protein</keyword>
<dbReference type="InterPro" id="IPR001126">
    <property type="entry name" value="UmuC"/>
</dbReference>
<comment type="caution">
    <text evidence="5">The sequence shown here is derived from an EMBL/GenBank/DDBJ whole genome shotgun (WGS) entry which is preliminary data.</text>
</comment>
<gene>
    <name evidence="5" type="ORF">L6773_13090</name>
</gene>
<dbReference type="PROSITE" id="PS50173">
    <property type="entry name" value="UMUC"/>
    <property type="match status" value="1"/>
</dbReference>
<proteinExistence type="inferred from homology"/>
<dbReference type="Proteomes" id="UP001165366">
    <property type="component" value="Unassembled WGS sequence"/>
</dbReference>
<evidence type="ECO:0000256" key="2">
    <source>
        <dbReference type="ARBA" id="ARBA00022457"/>
    </source>
</evidence>
<dbReference type="PANTHER" id="PTHR11076">
    <property type="entry name" value="DNA REPAIR POLYMERASE UMUC / TRANSFERASE FAMILY MEMBER"/>
    <property type="match status" value="1"/>
</dbReference>
<evidence type="ECO:0000259" key="4">
    <source>
        <dbReference type="PROSITE" id="PS50173"/>
    </source>
</evidence>
<feature type="domain" description="UmuC" evidence="4">
    <location>
        <begin position="38"/>
        <end position="224"/>
    </location>
</feature>
<organism evidence="5 6">
    <name type="scientific">Rhodohalobacter sulfatireducens</name>
    <dbReference type="NCBI Taxonomy" id="2911366"/>
    <lineage>
        <taxon>Bacteria</taxon>
        <taxon>Pseudomonadati</taxon>
        <taxon>Balneolota</taxon>
        <taxon>Balneolia</taxon>
        <taxon>Balneolales</taxon>
        <taxon>Balneolaceae</taxon>
        <taxon>Rhodohalobacter</taxon>
    </lineage>
</organism>
<reference evidence="5" key="2">
    <citation type="submission" date="2024-05" db="EMBL/GenBank/DDBJ databases">
        <title>Rhodohalobacter halophilus gen. nov., sp. nov., a moderately halophilic member of the family Balneolaceae.</title>
        <authorList>
            <person name="Xia J."/>
        </authorList>
    </citation>
    <scope>NUCLEOTIDE SEQUENCE</scope>
    <source>
        <strain evidence="5">WB101</strain>
    </source>
</reference>
<dbReference type="Gene3D" id="3.40.1170.60">
    <property type="match status" value="1"/>
</dbReference>
<dbReference type="InterPro" id="IPR043502">
    <property type="entry name" value="DNA/RNA_pol_sf"/>
</dbReference>
<dbReference type="EMBL" id="JAKLWS010000016">
    <property type="protein sequence ID" value="MCG2589508.1"/>
    <property type="molecule type" value="Genomic_DNA"/>
</dbReference>
<comment type="similarity">
    <text evidence="1">Belongs to the DNA polymerase type-Y family.</text>
</comment>
<protein>
    <submittedName>
        <fullName evidence="5">DNA polymerase IV</fullName>
    </submittedName>
</protein>
<evidence type="ECO:0000313" key="5">
    <source>
        <dbReference type="EMBL" id="MCG2589508.1"/>
    </source>
</evidence>
<keyword evidence="3" id="KW-0239">DNA-directed DNA polymerase</keyword>
<dbReference type="InterPro" id="IPR022880">
    <property type="entry name" value="DNApol_IV"/>
</dbReference>
<accession>A0ABS9KFA0</accession>
<dbReference type="SUPFAM" id="SSF56672">
    <property type="entry name" value="DNA/RNA polymerases"/>
    <property type="match status" value="1"/>
</dbReference>
<dbReference type="Pfam" id="PF00817">
    <property type="entry name" value="IMS"/>
    <property type="match status" value="1"/>
</dbReference>
<dbReference type="CDD" id="cd03586">
    <property type="entry name" value="PolY_Pol_IV_kappa"/>
    <property type="match status" value="1"/>
</dbReference>
<dbReference type="InterPro" id="IPR043128">
    <property type="entry name" value="Rev_trsase/Diguanyl_cyclase"/>
</dbReference>
<sequence>MDPNQHTDYDLDQDVHRITLYSSVAKDHQHTSRKKRLYLHLDMSCYYAQVEQQSYNLYGLPVAMGGWRKPDGTARGIVATASYEARALGIKTAMSAFEASQICPYLVFKQIDYSKYTEIGRRLREILDNFSPEVEKYSMDEYFMDLTFLLGKPRQHLEAFGKKLQQAIYNDLGLVCSVGMAHSKTYSKLASDLRKPNGLTLILTHDDAAQYIYPLPMDEVWGIGRRRYEHLKKYGLHTIADAHKSGPAPFKKIFGEMQGQLFWETVTGRDKAKVLDNDDHVPDEVSYMHTFSDWTDDPIQVKGEIIKAVRKVCYRMRGYKRKARRWGCYIRYQDNKWDGDSFAFNTPGFTNLDEYVLNAFLPEAIRRVKNALRKNIKIRGIGFHTIEMQFTEQLELFFNEKDQVRQLYNAVDTLNNFYKADVVTPAAIQESVPGNTHFVNRSPNESLTSNR</sequence>
<dbReference type="PANTHER" id="PTHR11076:SF34">
    <property type="entry name" value="PROTEIN UMUC"/>
    <property type="match status" value="1"/>
</dbReference>
<evidence type="ECO:0000256" key="3">
    <source>
        <dbReference type="ARBA" id="ARBA00022932"/>
    </source>
</evidence>
<evidence type="ECO:0000256" key="1">
    <source>
        <dbReference type="ARBA" id="ARBA00010945"/>
    </source>
</evidence>
<keyword evidence="3" id="KW-0548">Nucleotidyltransferase</keyword>
<keyword evidence="6" id="KW-1185">Reference proteome</keyword>
<keyword evidence="3" id="KW-0808">Transferase</keyword>
<reference evidence="5" key="1">
    <citation type="submission" date="2022-01" db="EMBL/GenBank/DDBJ databases">
        <authorList>
            <person name="Wang Y."/>
        </authorList>
    </citation>
    <scope>NUCLEOTIDE SEQUENCE</scope>
    <source>
        <strain evidence="5">WB101</strain>
    </source>
</reference>
<dbReference type="RefSeq" id="WP_237854869.1">
    <property type="nucleotide sequence ID" value="NZ_JAKLWS010000016.1"/>
</dbReference>
<dbReference type="Gene3D" id="1.10.150.20">
    <property type="entry name" value="5' to 3' exonuclease, C-terminal subdomain"/>
    <property type="match status" value="1"/>
</dbReference>